<dbReference type="AlphaFoldDB" id="A0A857CEM1"/>
<dbReference type="Gene3D" id="3.40.630.10">
    <property type="entry name" value="Zn peptidases"/>
    <property type="match status" value="1"/>
</dbReference>
<dbReference type="Proteomes" id="UP000435648">
    <property type="component" value="Chromosome"/>
</dbReference>
<dbReference type="NCBIfam" id="TIGR01892">
    <property type="entry name" value="AcOrn-deacetyl"/>
    <property type="match status" value="1"/>
</dbReference>
<accession>A0A857CEM1</accession>
<keyword evidence="8" id="KW-0862">Zinc</keyword>
<keyword evidence="4" id="KW-0055">Arginine biosynthesis</keyword>
<dbReference type="InterPro" id="IPR010169">
    <property type="entry name" value="AcOrn-deacetyl"/>
</dbReference>
<dbReference type="InterPro" id="IPR036264">
    <property type="entry name" value="Bact_exopeptidase_dim_dom"/>
</dbReference>
<dbReference type="Pfam" id="PF07687">
    <property type="entry name" value="M20_dimer"/>
    <property type="match status" value="1"/>
</dbReference>
<evidence type="ECO:0000259" key="10">
    <source>
        <dbReference type="Pfam" id="PF07687"/>
    </source>
</evidence>
<evidence type="ECO:0000256" key="9">
    <source>
        <dbReference type="ARBA" id="ARBA00023285"/>
    </source>
</evidence>
<evidence type="ECO:0000256" key="6">
    <source>
        <dbReference type="ARBA" id="ARBA00022723"/>
    </source>
</evidence>
<evidence type="ECO:0000256" key="3">
    <source>
        <dbReference type="ARBA" id="ARBA00022490"/>
    </source>
</evidence>
<proteinExistence type="inferred from homology"/>
<organism evidence="11 12">
    <name type="scientific">Stappia indica</name>
    <dbReference type="NCBI Taxonomy" id="538381"/>
    <lineage>
        <taxon>Bacteria</taxon>
        <taxon>Pseudomonadati</taxon>
        <taxon>Pseudomonadota</taxon>
        <taxon>Alphaproteobacteria</taxon>
        <taxon>Hyphomicrobiales</taxon>
        <taxon>Stappiaceae</taxon>
        <taxon>Stappia</taxon>
    </lineage>
</organism>
<name>A0A857CEM1_9HYPH</name>
<evidence type="ECO:0000256" key="8">
    <source>
        <dbReference type="ARBA" id="ARBA00022833"/>
    </source>
</evidence>
<dbReference type="Gene3D" id="3.30.70.360">
    <property type="match status" value="1"/>
</dbReference>
<gene>
    <name evidence="11" type="primary">argE</name>
    <name evidence="11" type="ORF">GH266_08150</name>
</gene>
<dbReference type="SUPFAM" id="SSF55031">
    <property type="entry name" value="Bacterial exopeptidase dimerisation domain"/>
    <property type="match status" value="1"/>
</dbReference>
<dbReference type="PANTHER" id="PTHR43808">
    <property type="entry name" value="ACETYLORNITHINE DEACETYLASE"/>
    <property type="match status" value="1"/>
</dbReference>
<reference evidence="11 12" key="1">
    <citation type="submission" date="2019-12" db="EMBL/GenBank/DDBJ databases">
        <title>The genome of Stappia indica PHM037.</title>
        <authorList>
            <person name="Kacar D."/>
            <person name="Galan B."/>
            <person name="Canedo L."/>
            <person name="Rodriguez P."/>
            <person name="de la Calle F."/>
            <person name="Garcia J.L."/>
        </authorList>
    </citation>
    <scope>NUCLEOTIDE SEQUENCE [LARGE SCALE GENOMIC DNA]</scope>
    <source>
        <strain evidence="11 12">PHM037</strain>
    </source>
</reference>
<dbReference type="OrthoDB" id="9809784at2"/>
<dbReference type="EC" id="3.5.1.16" evidence="11"/>
<dbReference type="CDD" id="cd03894">
    <property type="entry name" value="M20_ArgE"/>
    <property type="match status" value="1"/>
</dbReference>
<dbReference type="GO" id="GO:0046872">
    <property type="term" value="F:metal ion binding"/>
    <property type="evidence" value="ECO:0007669"/>
    <property type="project" value="UniProtKB-KW"/>
</dbReference>
<evidence type="ECO:0000256" key="2">
    <source>
        <dbReference type="ARBA" id="ARBA00005691"/>
    </source>
</evidence>
<keyword evidence="9" id="KW-0170">Cobalt</keyword>
<dbReference type="InterPro" id="IPR050072">
    <property type="entry name" value="Peptidase_M20A"/>
</dbReference>
<dbReference type="SUPFAM" id="SSF53187">
    <property type="entry name" value="Zn-dependent exopeptidases"/>
    <property type="match status" value="1"/>
</dbReference>
<dbReference type="EMBL" id="CP046908">
    <property type="protein sequence ID" value="QGZ37297.1"/>
    <property type="molecule type" value="Genomic_DNA"/>
</dbReference>
<evidence type="ECO:0000256" key="7">
    <source>
        <dbReference type="ARBA" id="ARBA00022801"/>
    </source>
</evidence>
<dbReference type="Pfam" id="PF01546">
    <property type="entry name" value="Peptidase_M20"/>
    <property type="match status" value="1"/>
</dbReference>
<evidence type="ECO:0000313" key="12">
    <source>
        <dbReference type="Proteomes" id="UP000435648"/>
    </source>
</evidence>
<protein>
    <submittedName>
        <fullName evidence="11">Acetylornithine deacetylase</fullName>
        <ecNumber evidence="11">3.5.1.16</ecNumber>
    </submittedName>
</protein>
<evidence type="ECO:0000313" key="11">
    <source>
        <dbReference type="EMBL" id="QGZ37297.1"/>
    </source>
</evidence>
<evidence type="ECO:0000256" key="4">
    <source>
        <dbReference type="ARBA" id="ARBA00022571"/>
    </source>
</evidence>
<evidence type="ECO:0000256" key="5">
    <source>
        <dbReference type="ARBA" id="ARBA00022605"/>
    </source>
</evidence>
<comment type="similarity">
    <text evidence="2">Belongs to the peptidase M20A family. ArgE subfamily.</text>
</comment>
<comment type="cofactor">
    <cofactor evidence="1">
        <name>Zn(2+)</name>
        <dbReference type="ChEBI" id="CHEBI:29105"/>
    </cofactor>
</comment>
<dbReference type="GO" id="GO:0006526">
    <property type="term" value="P:L-arginine biosynthetic process"/>
    <property type="evidence" value="ECO:0007669"/>
    <property type="project" value="UniProtKB-KW"/>
</dbReference>
<dbReference type="InterPro" id="IPR002933">
    <property type="entry name" value="Peptidase_M20"/>
</dbReference>
<dbReference type="InterPro" id="IPR001261">
    <property type="entry name" value="ArgE/DapE_CS"/>
</dbReference>
<keyword evidence="5" id="KW-0028">Amino-acid biosynthesis</keyword>
<dbReference type="PANTHER" id="PTHR43808:SF31">
    <property type="entry name" value="N-ACETYL-L-CITRULLINE DEACETYLASE"/>
    <property type="match status" value="1"/>
</dbReference>
<feature type="domain" description="Peptidase M20 dimerisation" evidence="10">
    <location>
        <begin position="172"/>
        <end position="282"/>
    </location>
</feature>
<keyword evidence="7 11" id="KW-0378">Hydrolase</keyword>
<dbReference type="InterPro" id="IPR011650">
    <property type="entry name" value="Peptidase_M20_dimer"/>
</dbReference>
<keyword evidence="6" id="KW-0479">Metal-binding</keyword>
<dbReference type="GO" id="GO:0008777">
    <property type="term" value="F:acetylornithine deacetylase activity"/>
    <property type="evidence" value="ECO:0007669"/>
    <property type="project" value="UniProtKB-EC"/>
</dbReference>
<keyword evidence="3" id="KW-0963">Cytoplasm</keyword>
<dbReference type="NCBIfam" id="NF005710">
    <property type="entry name" value="PRK07522.1"/>
    <property type="match status" value="1"/>
</dbReference>
<evidence type="ECO:0000256" key="1">
    <source>
        <dbReference type="ARBA" id="ARBA00001947"/>
    </source>
</evidence>
<dbReference type="PROSITE" id="PS00759">
    <property type="entry name" value="ARGE_DAPE_CPG2_2"/>
    <property type="match status" value="1"/>
</dbReference>
<dbReference type="KEGG" id="siw:GH266_08150"/>
<sequence length="385" mass="41161">MIDDTKTLLGELISFATVSSDGNLELIAWAADRLGDLGAETRVMVDETGSKANLFATIGPNEDGGIVLSGHSDVVPVADQDWSSDPFRMREADGLLYGRGTCDMKGFIAAVLATAPLFAAANLSRPVHICLTYDEEVGCLGARKLVSELPGMGVRPSLAVIGEPTEMRIIEGHKGCCEYTTSFRGLEGHGSVPDAGVNAVEYALRYGMRLMELKEQLKGRAPAASRFDPPWTTLQLGRLMGGVAHNVIPGLASLDWEMRPVTEADRAFVCEAIDAYVHDELLPAMRSVHPQALIRREVVGEVAGLEPVEENEARRIVAELTGANSADVVSFGTEAGLFQQLGMSVVVCGPGSIAQAHKPDEFVSLDQLQACLAMLERLAGRLTVS</sequence>